<reference evidence="1" key="1">
    <citation type="submission" date="2021-10" db="EMBL/GenBank/DDBJ databases">
        <title>Collection of gut derived symbiotic bacterial strains cultured from healthy donors.</title>
        <authorList>
            <person name="Lin H."/>
            <person name="Littmann E."/>
            <person name="Kohout C."/>
            <person name="Pamer E.G."/>
        </authorList>
    </citation>
    <scope>NUCLEOTIDE SEQUENCE</scope>
    <source>
        <strain evidence="1">DFI.5.2</strain>
    </source>
</reference>
<gene>
    <name evidence="1" type="ORF">LJD74_08870</name>
</gene>
<name>A0AAW4VIZ6_9FIRM</name>
<dbReference type="AlphaFoldDB" id="A0AAW4VIZ6"/>
<dbReference type="EMBL" id="JAJDKQ010000016">
    <property type="protein sequence ID" value="MCB8562105.1"/>
    <property type="molecule type" value="Genomic_DNA"/>
</dbReference>
<proteinExistence type="predicted"/>
<dbReference type="Proteomes" id="UP001197827">
    <property type="component" value="Unassembled WGS sequence"/>
</dbReference>
<evidence type="ECO:0000313" key="1">
    <source>
        <dbReference type="EMBL" id="MCB8562105.1"/>
    </source>
</evidence>
<organism evidence="1 2">
    <name type="scientific">Faecalibacillus intestinalis</name>
    <dbReference type="NCBI Taxonomy" id="1982626"/>
    <lineage>
        <taxon>Bacteria</taxon>
        <taxon>Bacillati</taxon>
        <taxon>Bacillota</taxon>
        <taxon>Erysipelotrichia</taxon>
        <taxon>Erysipelotrichales</taxon>
        <taxon>Coprobacillaceae</taxon>
        <taxon>Faecalibacillus</taxon>
    </lineage>
</organism>
<accession>A0AAW4VIZ6</accession>
<dbReference type="InterPro" id="IPR046078">
    <property type="entry name" value="DUF6096"/>
</dbReference>
<dbReference type="RefSeq" id="WP_052010879.1">
    <property type="nucleotide sequence ID" value="NZ_JADPGY010000013.1"/>
</dbReference>
<dbReference type="Pfam" id="PF19591">
    <property type="entry name" value="DUF6096"/>
    <property type="match status" value="1"/>
</dbReference>
<evidence type="ECO:0000313" key="2">
    <source>
        <dbReference type="Proteomes" id="UP001197827"/>
    </source>
</evidence>
<sequence length="143" mass="16106">MGALSGELEEVEVTVEETPKRKPYAIWKVDGKEYKLKLSTSEIVNLESKLRVNLLTVVSNAEEGALPPLKVMLLITHGALKKFQHGIKEDDVITMFDKYCEEGGTQMSFMTDVFLPIYQVSGFFSRAQADTMDKKLVEAKELM</sequence>
<protein>
    <submittedName>
        <fullName evidence="1">DUF6096 family protein</fullName>
    </submittedName>
</protein>
<comment type="caution">
    <text evidence="1">The sequence shown here is derived from an EMBL/GenBank/DDBJ whole genome shotgun (WGS) entry which is preliminary data.</text>
</comment>